<dbReference type="Proteomes" id="UP000319852">
    <property type="component" value="Chromosome"/>
</dbReference>
<reference evidence="3 4" key="1">
    <citation type="submission" date="2019-02" db="EMBL/GenBank/DDBJ databases">
        <title>Deep-cultivation of Planctomycetes and their phenomic and genomic characterization uncovers novel biology.</title>
        <authorList>
            <person name="Wiegand S."/>
            <person name="Jogler M."/>
            <person name="Boedeker C."/>
            <person name="Pinto D."/>
            <person name="Vollmers J."/>
            <person name="Rivas-Marin E."/>
            <person name="Kohn T."/>
            <person name="Peeters S.H."/>
            <person name="Heuer A."/>
            <person name="Rast P."/>
            <person name="Oberbeckmann S."/>
            <person name="Bunk B."/>
            <person name="Jeske O."/>
            <person name="Meyerdierks A."/>
            <person name="Storesund J.E."/>
            <person name="Kallscheuer N."/>
            <person name="Luecker S."/>
            <person name="Lage O.M."/>
            <person name="Pohl T."/>
            <person name="Merkel B.J."/>
            <person name="Hornburger P."/>
            <person name="Mueller R.-W."/>
            <person name="Bruemmer F."/>
            <person name="Labrenz M."/>
            <person name="Spormann A.M."/>
            <person name="Op den Camp H."/>
            <person name="Overmann J."/>
            <person name="Amann R."/>
            <person name="Jetten M.S.M."/>
            <person name="Mascher T."/>
            <person name="Medema M.H."/>
            <person name="Devos D.P."/>
            <person name="Kaster A.-K."/>
            <person name="Ovreas L."/>
            <person name="Rohde M."/>
            <person name="Galperin M.Y."/>
            <person name="Jogler C."/>
        </authorList>
    </citation>
    <scope>NUCLEOTIDE SEQUENCE [LARGE SCALE GENOMIC DNA]</scope>
    <source>
        <strain evidence="3 4">HG15A2</strain>
    </source>
</reference>
<name>A0A517MT26_9BACT</name>
<evidence type="ECO:0000313" key="3">
    <source>
        <dbReference type="EMBL" id="QDS98002.1"/>
    </source>
</evidence>
<dbReference type="Pfam" id="PF01345">
    <property type="entry name" value="DUF11"/>
    <property type="match status" value="1"/>
</dbReference>
<feature type="domain" description="DUF11" evidence="2">
    <location>
        <begin position="503"/>
        <end position="594"/>
    </location>
</feature>
<dbReference type="RefSeq" id="WP_145058833.1">
    <property type="nucleotide sequence ID" value="NZ_CP036263.1"/>
</dbReference>
<proteinExistence type="predicted"/>
<sequence>MNSLPTNSARWISAALTVGIVVCLLGTSGCAGLRVPRIDPTGERFLIWPKDQPQAAITAGNPTAPPVLTDPFFPAQPTSAVPVQVARPPEVLKVSPERILAPIGSEVVIKAGICEKSGYLLSDQKLQWQLARNGVGQFVEVGGKGLLQRALLPWNQSEKIDNYYATGYTAASPLCISRGTADPSDDVAIRRGDGWVSVTSPVEGTSYVTAYAPNVATWNARKSTAQIHWVDVQWTFPPTTVQSNGQPQLLTTTVTRQSDGMPLEGYLVRYEVADGGALRSESTGQVVEVRTDAQGKATVEVAPTDSGANQSRIDAQLVRPADYGSGSSPKLVIGNGATIVNWNGNEPYFNPGTPAPLPSEPRPLEPIPSQPSPAGPTTAPQLDVEIYRVTPGQVEVDGQVRFEVIIKNVGDAPATGLSLNDRFDRGFRHLADPTGEQEITTDLKYILAPGQQNSEYITFDVTKAGRICHEVIVSSVEGARASKGDCVDAVQPAPEPRAGVQIKKVGPRDAVVGESPLFTVTVTNTGETALTNVEVRDSYPVELAPQPGRDYEKLGNDIIWRIPRLEVGQSKRFDVYAQGLQPSLRATSYAEVSALAEGVPGNYRSASEHTIEIKPLRGGAPGGTVPGGVTNADGNLKIRLESLNDTVRVGTRQRYRVTIENVGQNVDGLVYMRVIFPQGMRPDILTAQGPQNVQTEFDAGQNAIVFTPVKSLRPREVLPYEFNADVNQPGSGTITAEAVSSNSANGVIDAVNVQMIR</sequence>
<dbReference type="InterPro" id="IPR013783">
    <property type="entry name" value="Ig-like_fold"/>
</dbReference>
<feature type="region of interest" description="Disordered" evidence="1">
    <location>
        <begin position="350"/>
        <end position="379"/>
    </location>
</feature>
<organism evidence="3 4">
    <name type="scientific">Adhaeretor mobilis</name>
    <dbReference type="NCBI Taxonomy" id="1930276"/>
    <lineage>
        <taxon>Bacteria</taxon>
        <taxon>Pseudomonadati</taxon>
        <taxon>Planctomycetota</taxon>
        <taxon>Planctomycetia</taxon>
        <taxon>Pirellulales</taxon>
        <taxon>Lacipirellulaceae</taxon>
        <taxon>Adhaeretor</taxon>
    </lineage>
</organism>
<dbReference type="AlphaFoldDB" id="A0A517MT26"/>
<gene>
    <name evidence="3" type="primary">omcB_2</name>
    <name evidence="3" type="ORF">HG15A2_12720</name>
</gene>
<keyword evidence="4" id="KW-1185">Reference proteome</keyword>
<evidence type="ECO:0000313" key="4">
    <source>
        <dbReference type="Proteomes" id="UP000319852"/>
    </source>
</evidence>
<dbReference type="KEGG" id="amob:HG15A2_12720"/>
<dbReference type="Gene3D" id="2.60.40.10">
    <property type="entry name" value="Immunoglobulins"/>
    <property type="match status" value="2"/>
</dbReference>
<protein>
    <submittedName>
        <fullName evidence="3">Large cysteine-rich periplasmic protein omcB</fullName>
    </submittedName>
</protein>
<dbReference type="InterPro" id="IPR047589">
    <property type="entry name" value="DUF11_rpt"/>
</dbReference>
<dbReference type="OrthoDB" id="259211at2"/>
<accession>A0A517MT26</accession>
<feature type="compositionally biased region" description="Pro residues" evidence="1">
    <location>
        <begin position="353"/>
        <end position="374"/>
    </location>
</feature>
<dbReference type="EMBL" id="CP036263">
    <property type="protein sequence ID" value="QDS98002.1"/>
    <property type="molecule type" value="Genomic_DNA"/>
</dbReference>
<evidence type="ECO:0000256" key="1">
    <source>
        <dbReference type="SAM" id="MobiDB-lite"/>
    </source>
</evidence>
<evidence type="ECO:0000259" key="2">
    <source>
        <dbReference type="Pfam" id="PF01345"/>
    </source>
</evidence>
<dbReference type="NCBIfam" id="TIGR01451">
    <property type="entry name" value="B_ant_repeat"/>
    <property type="match status" value="1"/>
</dbReference>
<dbReference type="InterPro" id="IPR001434">
    <property type="entry name" value="OmcB-like_DUF11"/>
</dbReference>